<accession>A0ABQ5EGZ6</accession>
<name>A0ABQ5EGZ6_9ASTR</name>
<gene>
    <name evidence="2" type="ORF">Tco_0976298</name>
</gene>
<proteinExistence type="predicted"/>
<evidence type="ECO:0000313" key="3">
    <source>
        <dbReference type="Proteomes" id="UP001151760"/>
    </source>
</evidence>
<dbReference type="Proteomes" id="UP001151760">
    <property type="component" value="Unassembled WGS sequence"/>
</dbReference>
<protein>
    <submittedName>
        <fullName evidence="2">Uncharacterized protein</fullName>
    </submittedName>
</protein>
<keyword evidence="3" id="KW-1185">Reference proteome</keyword>
<evidence type="ECO:0000313" key="2">
    <source>
        <dbReference type="EMBL" id="GJT50141.1"/>
    </source>
</evidence>
<sequence>MGTIDSMKSVLTQSALDALCERFHIPDVVHPELPGHNDRIHNSPVEMDLFAFINHVDPTKVQIGEREVAEGEVSLLQLTRGRVVSLVSVNDQVNVNVQGAGNDDVNEEGSNVAEANQTEQGDHVVDVGGIDVVADDEIQAISLLEGSTLAMEVRVTAAATMPFVTSSVTPTPEREGPANSISGTGLRTQHPAERFVISSDSPHDSNTNDADDEVTSIVRSSMPPPRVLTAAVATTIVAGATFAPVHESGTVQDQPSFFRDSASLRMVKTNIASPSQTTSAEVLKDAPLGFDLSPSISLIIGCPFLTVGLNKSTWIAMLAIQSLGAFVLLFHCF</sequence>
<organism evidence="2 3">
    <name type="scientific">Tanacetum coccineum</name>
    <dbReference type="NCBI Taxonomy" id="301880"/>
    <lineage>
        <taxon>Eukaryota</taxon>
        <taxon>Viridiplantae</taxon>
        <taxon>Streptophyta</taxon>
        <taxon>Embryophyta</taxon>
        <taxon>Tracheophyta</taxon>
        <taxon>Spermatophyta</taxon>
        <taxon>Magnoliopsida</taxon>
        <taxon>eudicotyledons</taxon>
        <taxon>Gunneridae</taxon>
        <taxon>Pentapetalae</taxon>
        <taxon>asterids</taxon>
        <taxon>campanulids</taxon>
        <taxon>Asterales</taxon>
        <taxon>Asteraceae</taxon>
        <taxon>Asteroideae</taxon>
        <taxon>Anthemideae</taxon>
        <taxon>Anthemidinae</taxon>
        <taxon>Tanacetum</taxon>
    </lineage>
</organism>
<reference evidence="2" key="1">
    <citation type="journal article" date="2022" name="Int. J. Mol. Sci.">
        <title>Draft Genome of Tanacetum Coccineum: Genomic Comparison of Closely Related Tanacetum-Family Plants.</title>
        <authorList>
            <person name="Yamashiro T."/>
            <person name="Shiraishi A."/>
            <person name="Nakayama K."/>
            <person name="Satake H."/>
        </authorList>
    </citation>
    <scope>NUCLEOTIDE SEQUENCE</scope>
</reference>
<comment type="caution">
    <text evidence="2">The sequence shown here is derived from an EMBL/GenBank/DDBJ whole genome shotgun (WGS) entry which is preliminary data.</text>
</comment>
<feature type="region of interest" description="Disordered" evidence="1">
    <location>
        <begin position="166"/>
        <end position="186"/>
    </location>
</feature>
<evidence type="ECO:0000256" key="1">
    <source>
        <dbReference type="SAM" id="MobiDB-lite"/>
    </source>
</evidence>
<reference evidence="2" key="2">
    <citation type="submission" date="2022-01" db="EMBL/GenBank/DDBJ databases">
        <authorList>
            <person name="Yamashiro T."/>
            <person name="Shiraishi A."/>
            <person name="Satake H."/>
            <person name="Nakayama K."/>
        </authorList>
    </citation>
    <scope>NUCLEOTIDE SEQUENCE</scope>
</reference>
<dbReference type="EMBL" id="BQNB010016296">
    <property type="protein sequence ID" value="GJT50141.1"/>
    <property type="molecule type" value="Genomic_DNA"/>
</dbReference>